<accession>A0A8J3E7F2</accession>
<dbReference type="Proteomes" id="UP000636949">
    <property type="component" value="Unassembled WGS sequence"/>
</dbReference>
<evidence type="ECO:0000313" key="2">
    <source>
        <dbReference type="Proteomes" id="UP000636949"/>
    </source>
</evidence>
<gene>
    <name evidence="1" type="ORF">GCM10010995_05950</name>
</gene>
<proteinExistence type="predicted"/>
<sequence length="126" mass="13079">MKCGFLTKTNIILNVICLNFLFSLSYGFDYNSGGMSVSGGGSCPIYSGGKAYDTNICKQLHQGISLDNSFFDGLKQGCGADLSLPGLGTLNGNLDTIFSGGDACQVLNNITGKKLSDALSAIKGFG</sequence>
<evidence type="ECO:0000313" key="1">
    <source>
        <dbReference type="EMBL" id="GGF91530.1"/>
    </source>
</evidence>
<reference evidence="1" key="1">
    <citation type="journal article" date="2014" name="Int. J. Syst. Evol. Microbiol.">
        <title>Complete genome sequence of Corynebacterium casei LMG S-19264T (=DSM 44701T), isolated from a smear-ripened cheese.</title>
        <authorList>
            <consortium name="US DOE Joint Genome Institute (JGI-PGF)"/>
            <person name="Walter F."/>
            <person name="Albersmeier A."/>
            <person name="Kalinowski J."/>
            <person name="Ruckert C."/>
        </authorList>
    </citation>
    <scope>NUCLEOTIDE SEQUENCE</scope>
    <source>
        <strain evidence="1">CGMCC 1.15758</strain>
    </source>
</reference>
<dbReference type="RefSeq" id="WP_117001727.1">
    <property type="nucleotide sequence ID" value="NZ_BMJS01000004.1"/>
</dbReference>
<reference evidence="1" key="2">
    <citation type="submission" date="2020-09" db="EMBL/GenBank/DDBJ databases">
        <authorList>
            <person name="Sun Q."/>
            <person name="Zhou Y."/>
        </authorList>
    </citation>
    <scope>NUCLEOTIDE SEQUENCE</scope>
    <source>
        <strain evidence="1">CGMCC 1.15758</strain>
    </source>
</reference>
<dbReference type="EMBL" id="BMJS01000004">
    <property type="protein sequence ID" value="GGF91530.1"/>
    <property type="molecule type" value="Genomic_DNA"/>
</dbReference>
<keyword evidence="2" id="KW-1185">Reference proteome</keyword>
<organism evidence="1 2">
    <name type="scientific">Cysteiniphilum litorale</name>
    <dbReference type="NCBI Taxonomy" id="2056700"/>
    <lineage>
        <taxon>Bacteria</taxon>
        <taxon>Pseudomonadati</taxon>
        <taxon>Pseudomonadota</taxon>
        <taxon>Gammaproteobacteria</taxon>
        <taxon>Thiotrichales</taxon>
        <taxon>Fastidiosibacteraceae</taxon>
        <taxon>Cysteiniphilum</taxon>
    </lineage>
</organism>
<comment type="caution">
    <text evidence="1">The sequence shown here is derived from an EMBL/GenBank/DDBJ whole genome shotgun (WGS) entry which is preliminary data.</text>
</comment>
<protein>
    <submittedName>
        <fullName evidence="1">Uncharacterized protein</fullName>
    </submittedName>
</protein>
<dbReference type="AlphaFoldDB" id="A0A8J3E7F2"/>
<name>A0A8J3E7F2_9GAMM</name>